<protein>
    <submittedName>
        <fullName evidence="7">TonB-dependent receptor</fullName>
    </submittedName>
</protein>
<evidence type="ECO:0000256" key="1">
    <source>
        <dbReference type="ARBA" id="ARBA00004442"/>
    </source>
</evidence>
<reference evidence="7 8" key="1">
    <citation type="submission" date="2017-02" db="EMBL/GenBank/DDBJ databases">
        <authorList>
            <person name="Peterson S.W."/>
        </authorList>
    </citation>
    <scope>NUCLEOTIDE SEQUENCE [LARGE SCALE GENOMIC DNA]</scope>
    <source>
        <strain evidence="7 8">DSM 24412</strain>
    </source>
</reference>
<dbReference type="InterPro" id="IPR010104">
    <property type="entry name" value="TonB_rcpt_bac"/>
</dbReference>
<dbReference type="InterPro" id="IPR008969">
    <property type="entry name" value="CarboxyPept-like_regulatory"/>
</dbReference>
<comment type="subcellular location">
    <subcellularLocation>
        <location evidence="1 4">Cell outer membrane</location>
    </subcellularLocation>
</comment>
<dbReference type="InterPro" id="IPR012910">
    <property type="entry name" value="Plug_dom"/>
</dbReference>
<dbReference type="AlphaFoldDB" id="A0A1T5ATZ3"/>
<dbReference type="Proteomes" id="UP000191055">
    <property type="component" value="Unassembled WGS sequence"/>
</dbReference>
<feature type="domain" description="TonB-dependent receptor plug" evidence="6">
    <location>
        <begin position="136"/>
        <end position="239"/>
    </location>
</feature>
<evidence type="ECO:0000256" key="3">
    <source>
        <dbReference type="ARBA" id="ARBA00023237"/>
    </source>
</evidence>
<organism evidence="7 8">
    <name type="scientific">Alkalitalea saponilacus</name>
    <dbReference type="NCBI Taxonomy" id="889453"/>
    <lineage>
        <taxon>Bacteria</taxon>
        <taxon>Pseudomonadati</taxon>
        <taxon>Bacteroidota</taxon>
        <taxon>Bacteroidia</taxon>
        <taxon>Marinilabiliales</taxon>
        <taxon>Marinilabiliaceae</taxon>
        <taxon>Alkalitalea</taxon>
    </lineage>
</organism>
<evidence type="ECO:0000256" key="2">
    <source>
        <dbReference type="ARBA" id="ARBA00023136"/>
    </source>
</evidence>
<gene>
    <name evidence="7" type="ORF">SAMN03080601_00376</name>
</gene>
<dbReference type="Gene3D" id="2.170.130.10">
    <property type="entry name" value="TonB-dependent receptor, plug domain"/>
    <property type="match status" value="1"/>
</dbReference>
<dbReference type="Gene3D" id="2.60.40.1120">
    <property type="entry name" value="Carboxypeptidase-like, regulatory domain"/>
    <property type="match status" value="1"/>
</dbReference>
<proteinExistence type="inferred from homology"/>
<dbReference type="Pfam" id="PF07715">
    <property type="entry name" value="Plug"/>
    <property type="match status" value="1"/>
</dbReference>
<dbReference type="NCBIfam" id="TIGR01782">
    <property type="entry name" value="TonB-Xanth-Caul"/>
    <property type="match status" value="1"/>
</dbReference>
<evidence type="ECO:0000256" key="4">
    <source>
        <dbReference type="RuleBase" id="RU003357"/>
    </source>
</evidence>
<keyword evidence="8" id="KW-1185">Reference proteome</keyword>
<dbReference type="STRING" id="889453.SAMN03080601_00376"/>
<keyword evidence="4" id="KW-0798">TonB box</keyword>
<dbReference type="PANTHER" id="PTHR40980">
    <property type="entry name" value="PLUG DOMAIN-CONTAINING PROTEIN"/>
    <property type="match status" value="1"/>
</dbReference>
<evidence type="ECO:0000313" key="8">
    <source>
        <dbReference type="Proteomes" id="UP000191055"/>
    </source>
</evidence>
<dbReference type="Gene3D" id="2.40.170.20">
    <property type="entry name" value="TonB-dependent receptor, beta-barrel domain"/>
    <property type="match status" value="1"/>
</dbReference>
<comment type="similarity">
    <text evidence="4">Belongs to the TonB-dependent receptor family.</text>
</comment>
<sequence>MTAIAGVIFCSSLKAEVNPTISEISSEMDFSNEVSGRVSELGTGERLVGATVVVKDLNIGTSTDLHGSYRLRNLPEGRHTLVVSYLGYETREIELEVKDGEVINMNTDLEQRFLTMGEVLVTSVMRGQSRAFNQQKEAENVRNIVSSQQIERFPDNNITEAVKRIPGISTEPLRGEAAAIMIRGLPASFHTVTINNQRVASTDETNRATNTAIINTDMVSAIEVSKTITPDMDADALSGSINLVTRRPVGDNKVFNVTAGSGYNNMSGRPQWIGSATYGQRDGNLDWVVSANYQKDNRATEDIRHDWGVQDFGNGNQDVLAGLRPSFYETERQRMGMTGQVEYHFSPRSSIYFMGNFNNYDEYEVRNDARHGISNGTYETPDLVTGARYEKVIREYNRITDLYSLNAGGKHDIGIATVDYNIGYSYGSFDIPLREYYAFRHSDRPDYRVDISDREFGMIEFANDFNPNDYEKMNFRYYERRNDDVKDNDLFATFNMEVPYELGRSSHFKFGGKFWTKTKERNMSEWRWTGYNGPENLTMAMFAEDKDRNMIDNRYSLGGSIDWERGKQFFNDNINDFVLDEDRFRENSDPNNYKANERIFAAYALTDNTFGNVHVNAGVRMEQVSNTYDGFRVIFDDGGDYLATEAIKADDQNYVNFFPMLNVKYQINPLTNFRFAYTNSIARPDFEYLVPYELVNSDSETVSQGNPDLEPSTSMNLDLMFEHFLSNVGILSAGVFYKNMGNFIYNESTVITEGNNAGYRLNRPENGESAYLYGIELAWQQQLTFLPGVLSGLGVYANYSHIYSEAKIIVPEERRIRLPKQAPNIFNVALSYDRGGFSGQISYSYRDTWLHSVGGSSSAPSVSEHNVYLDRFLMYSGQLDLTLNQQITPNLRVFANFNNLTNQSHQHYFNDPIYPYRNSFHSWWSNFGIRYSL</sequence>
<dbReference type="InterPro" id="IPR037066">
    <property type="entry name" value="Plug_dom_sf"/>
</dbReference>
<keyword evidence="3" id="KW-0998">Cell outer membrane</keyword>
<accession>A0A1T5ATZ3</accession>
<dbReference type="PANTHER" id="PTHR40980:SF4">
    <property type="entry name" value="TONB-DEPENDENT RECEPTOR-LIKE BETA-BARREL DOMAIN-CONTAINING PROTEIN"/>
    <property type="match status" value="1"/>
</dbReference>
<keyword evidence="7" id="KW-0675">Receptor</keyword>
<dbReference type="SUPFAM" id="SSF49464">
    <property type="entry name" value="Carboxypeptidase regulatory domain-like"/>
    <property type="match status" value="1"/>
</dbReference>
<dbReference type="GO" id="GO:0009279">
    <property type="term" value="C:cell outer membrane"/>
    <property type="evidence" value="ECO:0007669"/>
    <property type="project" value="UniProtKB-SubCell"/>
</dbReference>
<dbReference type="Pfam" id="PF13715">
    <property type="entry name" value="CarbopepD_reg_2"/>
    <property type="match status" value="1"/>
</dbReference>
<dbReference type="InterPro" id="IPR000531">
    <property type="entry name" value="Beta-barrel_TonB"/>
</dbReference>
<keyword evidence="2 4" id="KW-0472">Membrane</keyword>
<dbReference type="EMBL" id="FUYV01000001">
    <property type="protein sequence ID" value="SKB38269.1"/>
    <property type="molecule type" value="Genomic_DNA"/>
</dbReference>
<dbReference type="InterPro" id="IPR036942">
    <property type="entry name" value="Beta-barrel_TonB_sf"/>
</dbReference>
<dbReference type="Pfam" id="PF00593">
    <property type="entry name" value="TonB_dep_Rec_b-barrel"/>
    <property type="match status" value="1"/>
</dbReference>
<dbReference type="SUPFAM" id="SSF56935">
    <property type="entry name" value="Porins"/>
    <property type="match status" value="1"/>
</dbReference>
<evidence type="ECO:0000259" key="5">
    <source>
        <dbReference type="Pfam" id="PF00593"/>
    </source>
</evidence>
<evidence type="ECO:0000313" key="7">
    <source>
        <dbReference type="EMBL" id="SKB38269.1"/>
    </source>
</evidence>
<name>A0A1T5ATZ3_9BACT</name>
<evidence type="ECO:0000259" key="6">
    <source>
        <dbReference type="Pfam" id="PF07715"/>
    </source>
</evidence>
<feature type="domain" description="TonB-dependent receptor-like beta-barrel" evidence="5">
    <location>
        <begin position="438"/>
        <end position="900"/>
    </location>
</feature>